<accession>A0A5C1QP78</accession>
<dbReference type="RefSeq" id="WP_149487115.1">
    <property type="nucleotide sequence ID" value="NZ_CP036150.1"/>
</dbReference>
<dbReference type="PANTHER" id="PTHR42781:SF8">
    <property type="entry name" value="BICARBONATE TRANSPORT ATP-BINDING PROTEIN CMPC"/>
    <property type="match status" value="1"/>
</dbReference>
<dbReference type="Pfam" id="PF00005">
    <property type="entry name" value="ABC_tran"/>
    <property type="match status" value="1"/>
</dbReference>
<dbReference type="PROSITE" id="PS50893">
    <property type="entry name" value="ABC_TRANSPORTER_2"/>
    <property type="match status" value="1"/>
</dbReference>
<keyword evidence="6" id="KW-1185">Reference proteome</keyword>
<dbReference type="OrthoDB" id="9801958at2"/>
<dbReference type="KEGG" id="ock:EXM22_13955"/>
<sequence length="236" mass="26326">MVAPRIRVENLNKVFQHSHTTFKAIDNLNLDIPPGKITALVGDSGCGKTTLLKLLAGLLKPDSGHIIQDNHSSSPAVMFQDPRLLPWKTVEENLLLALKRTQNNELEKSVKRTRVKEALELVNLKSWSHSYPEELSGGMAQRISLARALCQKKGFLLMDEPFSALDAITREKLQIELKGIQEKLGNTILFITHDISEAIFLADKVCVMRKGKLTGEVICSEGKDCSLKIHKLLGFY</sequence>
<organism evidence="5 6">
    <name type="scientific">Oceanispirochaeta crateris</name>
    <dbReference type="NCBI Taxonomy" id="2518645"/>
    <lineage>
        <taxon>Bacteria</taxon>
        <taxon>Pseudomonadati</taxon>
        <taxon>Spirochaetota</taxon>
        <taxon>Spirochaetia</taxon>
        <taxon>Spirochaetales</taxon>
        <taxon>Spirochaetaceae</taxon>
        <taxon>Oceanispirochaeta</taxon>
    </lineage>
</organism>
<gene>
    <name evidence="5" type="ORF">EXM22_13955</name>
</gene>
<evidence type="ECO:0000256" key="1">
    <source>
        <dbReference type="ARBA" id="ARBA00022448"/>
    </source>
</evidence>
<dbReference type="InterPro" id="IPR003439">
    <property type="entry name" value="ABC_transporter-like_ATP-bd"/>
</dbReference>
<evidence type="ECO:0000256" key="3">
    <source>
        <dbReference type="ARBA" id="ARBA00022840"/>
    </source>
</evidence>
<reference evidence="5 6" key="1">
    <citation type="submission" date="2019-02" db="EMBL/GenBank/DDBJ databases">
        <title>Complete Genome Sequence and Methylome Analysis of free living Spirochaetas.</title>
        <authorList>
            <person name="Fomenkov A."/>
            <person name="Dubinina G."/>
            <person name="Leshcheva N."/>
            <person name="Mikheeva N."/>
            <person name="Grabovich M."/>
            <person name="Vincze T."/>
            <person name="Roberts R.J."/>
        </authorList>
    </citation>
    <scope>NUCLEOTIDE SEQUENCE [LARGE SCALE GENOMIC DNA]</scope>
    <source>
        <strain evidence="5 6">K2</strain>
    </source>
</reference>
<dbReference type="Gene3D" id="3.40.50.300">
    <property type="entry name" value="P-loop containing nucleotide triphosphate hydrolases"/>
    <property type="match status" value="1"/>
</dbReference>
<proteinExistence type="predicted"/>
<evidence type="ECO:0000313" key="6">
    <source>
        <dbReference type="Proteomes" id="UP000324209"/>
    </source>
</evidence>
<keyword evidence="1" id="KW-0813">Transport</keyword>
<dbReference type="PANTHER" id="PTHR42781">
    <property type="entry name" value="SPERMIDINE/PUTRESCINE IMPORT ATP-BINDING PROTEIN POTA"/>
    <property type="match status" value="1"/>
</dbReference>
<dbReference type="InterPro" id="IPR027417">
    <property type="entry name" value="P-loop_NTPase"/>
</dbReference>
<dbReference type="AlphaFoldDB" id="A0A5C1QP78"/>
<evidence type="ECO:0000256" key="2">
    <source>
        <dbReference type="ARBA" id="ARBA00022741"/>
    </source>
</evidence>
<keyword evidence="2" id="KW-0547">Nucleotide-binding</keyword>
<dbReference type="PROSITE" id="PS00211">
    <property type="entry name" value="ABC_TRANSPORTER_1"/>
    <property type="match status" value="1"/>
</dbReference>
<dbReference type="EMBL" id="CP036150">
    <property type="protein sequence ID" value="QEN09039.1"/>
    <property type="molecule type" value="Genomic_DNA"/>
</dbReference>
<evidence type="ECO:0000259" key="4">
    <source>
        <dbReference type="PROSITE" id="PS50893"/>
    </source>
</evidence>
<dbReference type="InterPro" id="IPR003593">
    <property type="entry name" value="AAA+_ATPase"/>
</dbReference>
<dbReference type="Proteomes" id="UP000324209">
    <property type="component" value="Chromosome"/>
</dbReference>
<dbReference type="InterPro" id="IPR050093">
    <property type="entry name" value="ABC_SmlMolc_Importer"/>
</dbReference>
<feature type="domain" description="ABC transporter" evidence="4">
    <location>
        <begin position="6"/>
        <end position="235"/>
    </location>
</feature>
<dbReference type="InterPro" id="IPR017871">
    <property type="entry name" value="ABC_transporter-like_CS"/>
</dbReference>
<dbReference type="SUPFAM" id="SSF52540">
    <property type="entry name" value="P-loop containing nucleoside triphosphate hydrolases"/>
    <property type="match status" value="1"/>
</dbReference>
<dbReference type="GO" id="GO:0016887">
    <property type="term" value="F:ATP hydrolysis activity"/>
    <property type="evidence" value="ECO:0007669"/>
    <property type="project" value="InterPro"/>
</dbReference>
<evidence type="ECO:0000313" key="5">
    <source>
        <dbReference type="EMBL" id="QEN09039.1"/>
    </source>
</evidence>
<protein>
    <submittedName>
        <fullName evidence="5">ATP-binding cassette domain-containing protein</fullName>
    </submittedName>
</protein>
<dbReference type="SMART" id="SM00382">
    <property type="entry name" value="AAA"/>
    <property type="match status" value="1"/>
</dbReference>
<keyword evidence="3 5" id="KW-0067">ATP-binding</keyword>
<dbReference type="GO" id="GO:0005524">
    <property type="term" value="F:ATP binding"/>
    <property type="evidence" value="ECO:0007669"/>
    <property type="project" value="UniProtKB-KW"/>
</dbReference>
<name>A0A5C1QP78_9SPIO</name>